<reference evidence="2" key="1">
    <citation type="submission" date="2021-01" db="EMBL/GenBank/DDBJ databases">
        <title>Whole genome shotgun sequence of Planotetraspora thailandica NBRC 104271.</title>
        <authorList>
            <person name="Komaki H."/>
            <person name="Tamura T."/>
        </authorList>
    </citation>
    <scope>NUCLEOTIDE SEQUENCE</scope>
    <source>
        <strain evidence="2">NBRC 104271</strain>
    </source>
</reference>
<sequence>MTDTKDREVLAVLDGVYKAWADNDADALVASYTEDATSILPGSYSAGRAATRDRMAAAFAGPLKGSQVRDEVQSVRRLGADAAIVVTRSVVVMAGETEAPDDRWVVATWTLTRQNGRWLLAAYHNCPA</sequence>
<dbReference type="InterPro" id="IPR011944">
    <property type="entry name" value="Steroid_delta5-4_isomerase"/>
</dbReference>
<name>A0A8J3UXB1_9ACTN</name>
<evidence type="ECO:0000313" key="3">
    <source>
        <dbReference type="Proteomes" id="UP000605992"/>
    </source>
</evidence>
<dbReference type="Pfam" id="PF13474">
    <property type="entry name" value="SnoaL_3"/>
    <property type="match status" value="1"/>
</dbReference>
<evidence type="ECO:0000313" key="2">
    <source>
        <dbReference type="EMBL" id="GII52360.1"/>
    </source>
</evidence>
<dbReference type="Gene3D" id="3.10.450.50">
    <property type="match status" value="1"/>
</dbReference>
<keyword evidence="3" id="KW-1185">Reference proteome</keyword>
<dbReference type="Proteomes" id="UP000605992">
    <property type="component" value="Unassembled WGS sequence"/>
</dbReference>
<evidence type="ECO:0000259" key="1">
    <source>
        <dbReference type="Pfam" id="PF13474"/>
    </source>
</evidence>
<dbReference type="AlphaFoldDB" id="A0A8J3UXB1"/>
<organism evidence="2 3">
    <name type="scientific">Planotetraspora thailandica</name>
    <dbReference type="NCBI Taxonomy" id="487172"/>
    <lineage>
        <taxon>Bacteria</taxon>
        <taxon>Bacillati</taxon>
        <taxon>Actinomycetota</taxon>
        <taxon>Actinomycetes</taxon>
        <taxon>Streptosporangiales</taxon>
        <taxon>Streptosporangiaceae</taxon>
        <taxon>Planotetraspora</taxon>
    </lineage>
</organism>
<dbReference type="InterPro" id="IPR037401">
    <property type="entry name" value="SnoaL-like"/>
</dbReference>
<dbReference type="RefSeq" id="WP_203942657.1">
    <property type="nucleotide sequence ID" value="NZ_BOOR01000005.1"/>
</dbReference>
<gene>
    <name evidence="2" type="ORF">Pth03_07490</name>
</gene>
<protein>
    <recommendedName>
        <fullName evidence="1">SnoaL-like domain-containing protein</fullName>
    </recommendedName>
</protein>
<dbReference type="NCBIfam" id="TIGR02246">
    <property type="entry name" value="SgcJ/EcaC family oxidoreductase"/>
    <property type="match status" value="1"/>
</dbReference>
<accession>A0A8J3UXB1</accession>
<dbReference type="EMBL" id="BOOR01000005">
    <property type="protein sequence ID" value="GII52360.1"/>
    <property type="molecule type" value="Genomic_DNA"/>
</dbReference>
<dbReference type="SUPFAM" id="SSF54427">
    <property type="entry name" value="NTF2-like"/>
    <property type="match status" value="1"/>
</dbReference>
<feature type="domain" description="SnoaL-like" evidence="1">
    <location>
        <begin position="9"/>
        <end position="124"/>
    </location>
</feature>
<dbReference type="InterPro" id="IPR032710">
    <property type="entry name" value="NTF2-like_dom_sf"/>
</dbReference>
<proteinExistence type="predicted"/>
<comment type="caution">
    <text evidence="2">The sequence shown here is derived from an EMBL/GenBank/DDBJ whole genome shotgun (WGS) entry which is preliminary data.</text>
</comment>